<reference evidence="2 3" key="1">
    <citation type="journal article" date="2016" name="PLoS Pathog.">
        <title>Biosynthesis of antibiotic leucinostatins in bio-control fungus Purpureocillium lilacinum and their inhibition on phytophthora revealed by genome mining.</title>
        <authorList>
            <person name="Wang G."/>
            <person name="Liu Z."/>
            <person name="Lin R."/>
            <person name="Li E."/>
            <person name="Mao Z."/>
            <person name="Ling J."/>
            <person name="Yang Y."/>
            <person name="Yin W.B."/>
            <person name="Xie B."/>
        </authorList>
    </citation>
    <scope>NUCLEOTIDE SEQUENCE [LARGE SCALE GENOMIC DNA]</scope>
    <source>
        <strain evidence="2">170</strain>
    </source>
</reference>
<dbReference type="AlphaFoldDB" id="A0A179G548"/>
<keyword evidence="1" id="KW-1133">Transmembrane helix</keyword>
<comment type="caution">
    <text evidence="2">The sequence shown here is derived from an EMBL/GenBank/DDBJ whole genome shotgun (WGS) entry which is preliminary data.</text>
</comment>
<dbReference type="EMBL" id="LSBJ02000001">
    <property type="protein sequence ID" value="OAQ72957.1"/>
    <property type="molecule type" value="Genomic_DNA"/>
</dbReference>
<dbReference type="KEGG" id="pchm:VFPPC_15225"/>
<proteinExistence type="predicted"/>
<keyword evidence="3" id="KW-1185">Reference proteome</keyword>
<evidence type="ECO:0000313" key="2">
    <source>
        <dbReference type="EMBL" id="OAQ72957.1"/>
    </source>
</evidence>
<organism evidence="2 3">
    <name type="scientific">Pochonia chlamydosporia 170</name>
    <dbReference type="NCBI Taxonomy" id="1380566"/>
    <lineage>
        <taxon>Eukaryota</taxon>
        <taxon>Fungi</taxon>
        <taxon>Dikarya</taxon>
        <taxon>Ascomycota</taxon>
        <taxon>Pezizomycotina</taxon>
        <taxon>Sordariomycetes</taxon>
        <taxon>Hypocreomycetidae</taxon>
        <taxon>Hypocreales</taxon>
        <taxon>Clavicipitaceae</taxon>
        <taxon>Pochonia</taxon>
    </lineage>
</organism>
<accession>A0A179G548</accession>
<keyword evidence="1" id="KW-0812">Transmembrane</keyword>
<protein>
    <submittedName>
        <fullName evidence="2">Uncharacterized protein</fullName>
    </submittedName>
</protein>
<dbReference type="RefSeq" id="XP_018149040.1">
    <property type="nucleotide sequence ID" value="XM_018292978.1"/>
</dbReference>
<gene>
    <name evidence="2" type="ORF">VFPPC_15225</name>
</gene>
<sequence>MAAVPACKGHDGIDHVWAALGCAAFCLFRWILMLLFIVVGLDLTPQWSVKASQQKGNGRCFSLHNAIVVDSSE</sequence>
<evidence type="ECO:0000256" key="1">
    <source>
        <dbReference type="SAM" id="Phobius"/>
    </source>
</evidence>
<feature type="transmembrane region" description="Helical" evidence="1">
    <location>
        <begin position="16"/>
        <end position="41"/>
    </location>
</feature>
<name>A0A179G548_METCM</name>
<keyword evidence="1" id="KW-0472">Membrane</keyword>
<evidence type="ECO:0000313" key="3">
    <source>
        <dbReference type="Proteomes" id="UP000078397"/>
    </source>
</evidence>
<dbReference type="Proteomes" id="UP000078397">
    <property type="component" value="Unassembled WGS sequence"/>
</dbReference>
<dbReference type="GeneID" id="28856972"/>